<accession>A0A9D1DXR1</accession>
<reference evidence="9" key="1">
    <citation type="submission" date="2020-10" db="EMBL/GenBank/DDBJ databases">
        <authorList>
            <person name="Gilroy R."/>
        </authorList>
    </citation>
    <scope>NUCLEOTIDE SEQUENCE</scope>
    <source>
        <strain evidence="9">CHK189-12415</strain>
    </source>
</reference>
<dbReference type="InterPro" id="IPR049071">
    <property type="entry name" value="MPI_cupin_dom"/>
</dbReference>
<dbReference type="GO" id="GO:0004476">
    <property type="term" value="F:mannose-6-phosphate isomerase activity"/>
    <property type="evidence" value="ECO:0007669"/>
    <property type="project" value="InterPro"/>
</dbReference>
<evidence type="ECO:0000313" key="10">
    <source>
        <dbReference type="Proteomes" id="UP000824241"/>
    </source>
</evidence>
<organism evidence="9 10">
    <name type="scientific">Candidatus Faecivivens stercoravium</name>
    <dbReference type="NCBI Taxonomy" id="2840803"/>
    <lineage>
        <taxon>Bacteria</taxon>
        <taxon>Bacillati</taxon>
        <taxon>Bacillota</taxon>
        <taxon>Clostridia</taxon>
        <taxon>Eubacteriales</taxon>
        <taxon>Oscillospiraceae</taxon>
        <taxon>Oscillospiraceae incertae sedis</taxon>
        <taxon>Candidatus Faecivivens</taxon>
    </lineage>
</organism>
<keyword evidence="2 5" id="KW-0862">Zinc</keyword>
<sequence>MIYSLYPVFKEAIWGGEKLKETYGKESPLPRIAESWELSCHPDGVSSIGVAGFDGSGPVPLTEFIRIRGKAEVLGSRPAAFPSFPVLIKLIDAAKDLSIQVHPDDRYAMRVEGASGKTEMWYIIDCEEDASILYGFNRPVSQEEVRSAALDGTLPTLCNRVPVHKGDVFWINAGTLHAIGGGITLAEIQQNSDLTYRLYDYGRLGADGKPRELHLDKALDVLKLEKPARMGPIGRKEYHQGYTRTLLGSCHYFTVSEIDLTGEYMGFATPLSFHCLTVADGEVIIENEGQRAEGKKGDSFLIPAGAGVYCLRGRGKTLITTV</sequence>
<comment type="cofactor">
    <cofactor evidence="5">
        <name>Zn(2+)</name>
        <dbReference type="ChEBI" id="CHEBI:29105"/>
    </cofactor>
    <text evidence="5">Binds 1 zinc ion per subunit.</text>
</comment>
<dbReference type="GO" id="GO:0005975">
    <property type="term" value="P:carbohydrate metabolic process"/>
    <property type="evidence" value="ECO:0007669"/>
    <property type="project" value="InterPro"/>
</dbReference>
<dbReference type="AlphaFoldDB" id="A0A9D1DXR1"/>
<dbReference type="SUPFAM" id="SSF51182">
    <property type="entry name" value="RmlC-like cupins"/>
    <property type="match status" value="1"/>
</dbReference>
<dbReference type="InterPro" id="IPR014628">
    <property type="entry name" value="Man6P_isomerase_Firm_short"/>
</dbReference>
<proteinExistence type="predicted"/>
<reference evidence="9" key="2">
    <citation type="journal article" date="2021" name="PeerJ">
        <title>Extensive microbial diversity within the chicken gut microbiome revealed by metagenomics and culture.</title>
        <authorList>
            <person name="Gilroy R."/>
            <person name="Ravi A."/>
            <person name="Getino M."/>
            <person name="Pursley I."/>
            <person name="Horton D.L."/>
            <person name="Alikhan N.F."/>
            <person name="Baker D."/>
            <person name="Gharbi K."/>
            <person name="Hall N."/>
            <person name="Watson M."/>
            <person name="Adriaenssens E.M."/>
            <person name="Foster-Nyarko E."/>
            <person name="Jarju S."/>
            <person name="Secka A."/>
            <person name="Antonio M."/>
            <person name="Oren A."/>
            <person name="Chaudhuri R.R."/>
            <person name="La Ragione R."/>
            <person name="Hildebrand F."/>
            <person name="Pallen M.J."/>
        </authorList>
    </citation>
    <scope>NUCLEOTIDE SEQUENCE</scope>
    <source>
        <strain evidence="9">CHK189-12415</strain>
    </source>
</reference>
<keyword evidence="9" id="KW-0413">Isomerase</keyword>
<evidence type="ECO:0000256" key="5">
    <source>
        <dbReference type="PIRSR" id="PIRSR036894-1"/>
    </source>
</evidence>
<evidence type="ECO:0000259" key="8">
    <source>
        <dbReference type="Pfam" id="PF21621"/>
    </source>
</evidence>
<dbReference type="Pfam" id="PF20511">
    <property type="entry name" value="PMI_typeI_cat"/>
    <property type="match status" value="1"/>
</dbReference>
<dbReference type="InterPro" id="IPR046457">
    <property type="entry name" value="PMI_typeI_cat"/>
</dbReference>
<feature type="binding site" evidence="5">
    <location>
        <position position="119"/>
    </location>
    <ligand>
        <name>Zn(2+)</name>
        <dbReference type="ChEBI" id="CHEBI:29105"/>
    </ligand>
</feature>
<evidence type="ECO:0000256" key="6">
    <source>
        <dbReference type="PIRSR" id="PIRSR036894-2"/>
    </source>
</evidence>
<evidence type="ECO:0000256" key="4">
    <source>
        <dbReference type="ARBA" id="ARBA00030762"/>
    </source>
</evidence>
<dbReference type="CDD" id="cd07010">
    <property type="entry name" value="cupin_PMI_type_I_N_bac"/>
    <property type="match status" value="1"/>
</dbReference>
<feature type="domain" description="Mannose-6-phosphate isomerase cupin" evidence="8">
    <location>
        <begin position="248"/>
        <end position="319"/>
    </location>
</feature>
<evidence type="ECO:0000256" key="1">
    <source>
        <dbReference type="ARBA" id="ARBA00022723"/>
    </source>
</evidence>
<feature type="active site" evidence="6">
    <location>
        <position position="197"/>
    </location>
</feature>
<keyword evidence="1 5" id="KW-0479">Metal-binding</keyword>
<dbReference type="InterPro" id="IPR051804">
    <property type="entry name" value="Carb_Metab_Reg_Kinase/Isom"/>
</dbReference>
<dbReference type="InterPro" id="IPR011051">
    <property type="entry name" value="RmlC_Cupin_sf"/>
</dbReference>
<dbReference type="GO" id="GO:0008270">
    <property type="term" value="F:zinc ion binding"/>
    <property type="evidence" value="ECO:0007669"/>
    <property type="project" value="InterPro"/>
</dbReference>
<evidence type="ECO:0000256" key="2">
    <source>
        <dbReference type="ARBA" id="ARBA00022833"/>
    </source>
</evidence>
<feature type="binding site" evidence="5">
    <location>
        <position position="102"/>
    </location>
    <ligand>
        <name>Zn(2+)</name>
        <dbReference type="ChEBI" id="CHEBI:29105"/>
    </ligand>
</feature>
<gene>
    <name evidence="9" type="ORF">IAB37_06090</name>
</gene>
<feature type="binding site" evidence="5">
    <location>
        <position position="177"/>
    </location>
    <ligand>
        <name>Zn(2+)</name>
        <dbReference type="ChEBI" id="CHEBI:29105"/>
    </ligand>
</feature>
<dbReference type="PANTHER" id="PTHR42742:SF3">
    <property type="entry name" value="FRUCTOKINASE"/>
    <property type="match status" value="1"/>
</dbReference>
<dbReference type="Proteomes" id="UP000824241">
    <property type="component" value="Unassembled WGS sequence"/>
</dbReference>
<dbReference type="Pfam" id="PF21621">
    <property type="entry name" value="MPI_cupin_dom"/>
    <property type="match status" value="1"/>
</dbReference>
<evidence type="ECO:0000256" key="3">
    <source>
        <dbReference type="ARBA" id="ARBA00029741"/>
    </source>
</evidence>
<feature type="domain" description="Phosphomannose isomerase type I catalytic" evidence="7">
    <location>
        <begin position="3"/>
        <end position="109"/>
    </location>
</feature>
<name>A0A9D1DXR1_9FIRM</name>
<evidence type="ECO:0000313" key="9">
    <source>
        <dbReference type="EMBL" id="HIR61125.1"/>
    </source>
</evidence>
<evidence type="ECO:0000259" key="7">
    <source>
        <dbReference type="Pfam" id="PF20511"/>
    </source>
</evidence>
<dbReference type="PIRSF" id="PIRSF036894">
    <property type="entry name" value="PMI_Firm_short"/>
    <property type="match status" value="1"/>
</dbReference>
<dbReference type="Gene3D" id="2.60.120.10">
    <property type="entry name" value="Jelly Rolls"/>
    <property type="match status" value="2"/>
</dbReference>
<dbReference type="InterPro" id="IPR014710">
    <property type="entry name" value="RmlC-like_jellyroll"/>
</dbReference>
<dbReference type="EMBL" id="DVHA01000193">
    <property type="protein sequence ID" value="HIR61125.1"/>
    <property type="molecule type" value="Genomic_DNA"/>
</dbReference>
<comment type="caution">
    <text evidence="9">The sequence shown here is derived from an EMBL/GenBank/DDBJ whole genome shotgun (WGS) entry which is preliminary data.</text>
</comment>
<protein>
    <recommendedName>
        <fullName evidence="3">Phosphohexomutase</fullName>
    </recommendedName>
    <alternativeName>
        <fullName evidence="4">Phosphomannose isomerase</fullName>
    </alternativeName>
</protein>
<dbReference type="PANTHER" id="PTHR42742">
    <property type="entry name" value="TRANSCRIPTIONAL REPRESSOR MPRA"/>
    <property type="match status" value="1"/>
</dbReference>